<comment type="caution">
    <text evidence="3">The sequence shown here is derived from an EMBL/GenBank/DDBJ whole genome shotgun (WGS) entry which is preliminary data.</text>
</comment>
<feature type="compositionally biased region" description="Basic and acidic residues" evidence="1">
    <location>
        <begin position="130"/>
        <end position="141"/>
    </location>
</feature>
<feature type="compositionally biased region" description="Low complexity" evidence="1">
    <location>
        <begin position="192"/>
        <end position="202"/>
    </location>
</feature>
<feature type="compositionally biased region" description="Basic and acidic residues" evidence="1">
    <location>
        <begin position="111"/>
        <end position="121"/>
    </location>
</feature>
<dbReference type="OrthoDB" id="6359008at2759"/>
<feature type="signal peptide" evidence="2">
    <location>
        <begin position="1"/>
        <end position="25"/>
    </location>
</feature>
<dbReference type="Gene3D" id="2.60.120.1540">
    <property type="match status" value="1"/>
</dbReference>
<feature type="compositionally biased region" description="Low complexity" evidence="1">
    <location>
        <begin position="230"/>
        <end position="281"/>
    </location>
</feature>
<dbReference type="EMBL" id="NBCO01000057">
    <property type="protein sequence ID" value="ORC83795.1"/>
    <property type="molecule type" value="Genomic_DNA"/>
</dbReference>
<dbReference type="STRING" id="67003.A0A1X0NGG0"/>
<dbReference type="AlphaFoldDB" id="A0A1X0NGG0"/>
<dbReference type="GeneID" id="39990642"/>
<evidence type="ECO:0000256" key="1">
    <source>
        <dbReference type="SAM" id="MobiDB-lite"/>
    </source>
</evidence>
<evidence type="ECO:0000313" key="4">
    <source>
        <dbReference type="Proteomes" id="UP000192257"/>
    </source>
</evidence>
<dbReference type="VEuPathDB" id="TriTrypDB:TM35_000571230"/>
<feature type="compositionally biased region" description="Gly residues" evidence="1">
    <location>
        <begin position="176"/>
        <end position="191"/>
    </location>
</feature>
<feature type="region of interest" description="Disordered" evidence="1">
    <location>
        <begin position="73"/>
        <end position="338"/>
    </location>
</feature>
<reference evidence="3 4" key="1">
    <citation type="submission" date="2017-03" db="EMBL/GenBank/DDBJ databases">
        <title>An alternative strategy for trypanosome survival in the mammalian bloodstream revealed through genome and transcriptome analysis of the ubiquitous bovine parasite Trypanosoma (Megatrypanum) theileri.</title>
        <authorList>
            <person name="Kelly S."/>
            <person name="Ivens A."/>
            <person name="Mott A."/>
            <person name="O'Neill E."/>
            <person name="Emms D."/>
            <person name="Macleod O."/>
            <person name="Voorheis P."/>
            <person name="Matthews J."/>
            <person name="Matthews K."/>
            <person name="Carrington M."/>
        </authorList>
    </citation>
    <scope>NUCLEOTIDE SEQUENCE [LARGE SCALE GENOMIC DNA]</scope>
    <source>
        <strain evidence="3">Edinburgh</strain>
    </source>
</reference>
<dbReference type="Proteomes" id="UP000192257">
    <property type="component" value="Unassembled WGS sequence"/>
</dbReference>
<dbReference type="RefSeq" id="XP_028877861.1">
    <property type="nucleotide sequence ID" value="XM_029030862.1"/>
</dbReference>
<gene>
    <name evidence="3" type="ORF">TM35_000571230</name>
</gene>
<feature type="compositionally biased region" description="Polar residues" evidence="1">
    <location>
        <begin position="283"/>
        <end position="293"/>
    </location>
</feature>
<keyword evidence="4" id="KW-1185">Reference proteome</keyword>
<organism evidence="3 4">
    <name type="scientific">Trypanosoma theileri</name>
    <dbReference type="NCBI Taxonomy" id="67003"/>
    <lineage>
        <taxon>Eukaryota</taxon>
        <taxon>Discoba</taxon>
        <taxon>Euglenozoa</taxon>
        <taxon>Kinetoplastea</taxon>
        <taxon>Metakinetoplastina</taxon>
        <taxon>Trypanosomatida</taxon>
        <taxon>Trypanosomatidae</taxon>
        <taxon>Trypanosoma</taxon>
    </lineage>
</organism>
<accession>A0A1X0NGG0</accession>
<evidence type="ECO:0000313" key="3">
    <source>
        <dbReference type="EMBL" id="ORC83795.1"/>
    </source>
</evidence>
<keyword evidence="2" id="KW-0732">Signal</keyword>
<protein>
    <submittedName>
        <fullName evidence="3">Titin</fullName>
    </submittedName>
</protein>
<sequence length="358" mass="36304">MIMMMRYVLCILALLLSCACVHVLAEEVPAADLSDQVPDTESETKILLRSDPVTQRSECTDGAPQCAKDTMAHQETPGLGADGKCPDGSEPSEGETCPEKAEVLPGNVPEAPKEVVPEKKVPVAPPKVPEVPKEVVPEKKRPPPPKTPAVPPATTHEVQGQLGDDRISGSRDGTPEMGGVGDRGQDGGTGSSGSSAGASGTGHNQTPAESAEPRADLNAADPAGEVQTEGDSNNAGGGSAAIQGSGAPQTSSSSSSSSTTGSAGAADTETTESGTSSAESESLNKQNEGGNAETTITTTTTPSNEESTTTSTTTTTTTLPPELTNNKKGDADSSSSISSSVWVRVPLLIVVTLTCILV</sequence>
<feature type="chain" id="PRO_5012959012" evidence="2">
    <location>
        <begin position="26"/>
        <end position="358"/>
    </location>
</feature>
<evidence type="ECO:0000256" key="2">
    <source>
        <dbReference type="SAM" id="SignalP"/>
    </source>
</evidence>
<dbReference type="PROSITE" id="PS51257">
    <property type="entry name" value="PROKAR_LIPOPROTEIN"/>
    <property type="match status" value="1"/>
</dbReference>
<feature type="compositionally biased region" description="Low complexity" evidence="1">
    <location>
        <begin position="294"/>
        <end position="324"/>
    </location>
</feature>
<proteinExistence type="predicted"/>
<name>A0A1X0NGG0_9TRYP</name>